<dbReference type="PANTHER" id="PTHR43028">
    <property type="entry name" value="3'(2'),5'-BISPHOSPHATE NUCLEOTIDASE 1"/>
    <property type="match status" value="1"/>
</dbReference>
<dbReference type="EC" id="3.1.3.57" evidence="7"/>
<proteinExistence type="inferred from homology"/>
<comment type="catalytic activity">
    <reaction evidence="5">
        <text>1D-myo-inositol 1,3,4-trisphosphate + H2O = 1D-myo-inositol 3,4-bisphosphate + phosphate</text>
        <dbReference type="Rhea" id="RHEA:70319"/>
        <dbReference type="ChEBI" id="CHEBI:15377"/>
        <dbReference type="ChEBI" id="CHEBI:43474"/>
        <dbReference type="ChEBI" id="CHEBI:58414"/>
        <dbReference type="ChEBI" id="CHEBI:83241"/>
    </reaction>
    <physiologicalReaction direction="left-to-right" evidence="5">
        <dbReference type="Rhea" id="RHEA:70320"/>
    </physiologicalReaction>
</comment>
<dbReference type="AlphaFoldDB" id="A0A444UTW4"/>
<organism evidence="9 10">
    <name type="scientific">Acipenser ruthenus</name>
    <name type="common">Sterlet sturgeon</name>
    <dbReference type="NCBI Taxonomy" id="7906"/>
    <lineage>
        <taxon>Eukaryota</taxon>
        <taxon>Metazoa</taxon>
        <taxon>Chordata</taxon>
        <taxon>Craniata</taxon>
        <taxon>Vertebrata</taxon>
        <taxon>Euteleostomi</taxon>
        <taxon>Actinopterygii</taxon>
        <taxon>Chondrostei</taxon>
        <taxon>Acipenseriformes</taxon>
        <taxon>Acipenseridae</taxon>
        <taxon>Acipenser</taxon>
    </lineage>
</organism>
<sequence>MAGVLRALLSASEKAANIARVCRQEEALFQLLIQEKTGADKNKKFIQDFKTLADVIIQEVVRHDVGKQFPELLHAIHGEESNTFENKLGGRVEVQVCSTETDTAALLCSVLDGNKEAAGLLAQTIHQEIELRDPAAERLELAIPTSSMGIWIDPIDSTSQYIKGRGDVEPEKGLYPSGLQSALVLIGVYDRGSGEPIMGVINQPFNQCDPGSLRWQGQYHWGVSYQGLSASSLARPAPPPHKELSVVLSSSETETVKQALMPLCGRRMYHASGAGYKFLCVILGLVDAYVFSENTTFKWDSCAPHAILCSLGGGVADLASSLSHPHGGLPELQYHQPRYGVQGVERWANHGGLVAFLSEQSLKEILSALSGNVLQ</sequence>
<dbReference type="Gene3D" id="4.10.460.10">
    <property type="entry name" value="Inositol Polyphosphate 1-phosphatase, domain 1"/>
    <property type="match status" value="1"/>
</dbReference>
<feature type="binding site" evidence="8">
    <location>
        <position position="153"/>
    </location>
    <ligand>
        <name>Mg(2+)</name>
        <dbReference type="ChEBI" id="CHEBI:18420"/>
        <label>1</label>
        <note>catalytic</note>
    </ligand>
</feature>
<evidence type="ECO:0000256" key="8">
    <source>
        <dbReference type="PIRSR" id="PIRSR600760-2"/>
    </source>
</evidence>
<evidence type="ECO:0000256" key="6">
    <source>
        <dbReference type="ARBA" id="ARBA00044478"/>
    </source>
</evidence>
<dbReference type="PANTHER" id="PTHR43028:SF3">
    <property type="entry name" value="INOSITOL POLYPHOSPHATE 1-PHOSPHATASE"/>
    <property type="match status" value="1"/>
</dbReference>
<dbReference type="GO" id="GO:0046854">
    <property type="term" value="P:phosphatidylinositol phosphate biosynthetic process"/>
    <property type="evidence" value="ECO:0007669"/>
    <property type="project" value="InterPro"/>
</dbReference>
<name>A0A444UTW4_ACIRT</name>
<evidence type="ECO:0000256" key="1">
    <source>
        <dbReference type="ARBA" id="ARBA00009759"/>
    </source>
</evidence>
<keyword evidence="3 8" id="KW-0479">Metal-binding</keyword>
<dbReference type="Gene3D" id="3.40.190.80">
    <property type="match status" value="1"/>
</dbReference>
<evidence type="ECO:0000313" key="9">
    <source>
        <dbReference type="EMBL" id="RXM91612.1"/>
    </source>
</evidence>
<feature type="binding site" evidence="8">
    <location>
        <position position="79"/>
    </location>
    <ligand>
        <name>Mg(2+)</name>
        <dbReference type="ChEBI" id="CHEBI:18420"/>
        <label>1</label>
        <note>catalytic</note>
    </ligand>
</feature>
<evidence type="ECO:0000256" key="2">
    <source>
        <dbReference type="ARBA" id="ARBA00022671"/>
    </source>
</evidence>
<dbReference type="InterPro" id="IPR020550">
    <property type="entry name" value="Inositol_monophosphatase_CS"/>
</dbReference>
<dbReference type="InterPro" id="IPR044897">
    <property type="entry name" value="INPP1_dom_1"/>
</dbReference>
<keyword evidence="4 8" id="KW-0460">Magnesium</keyword>
<dbReference type="SUPFAM" id="SSF56655">
    <property type="entry name" value="Carbohydrate phosphatase"/>
    <property type="match status" value="1"/>
</dbReference>
<dbReference type="GO" id="GO:0046872">
    <property type="term" value="F:metal ion binding"/>
    <property type="evidence" value="ECO:0007669"/>
    <property type="project" value="UniProtKB-KW"/>
</dbReference>
<dbReference type="InterPro" id="IPR050725">
    <property type="entry name" value="CysQ/Inositol_MonoPase"/>
</dbReference>
<comment type="catalytic activity">
    <reaction evidence="6">
        <text>1D-myo-inositol 1,4-bisphosphate + H2O = 1D-myo-inositol 4-phosphate + phosphate</text>
        <dbReference type="Rhea" id="RHEA:15553"/>
        <dbReference type="ChEBI" id="CHEBI:15377"/>
        <dbReference type="ChEBI" id="CHEBI:43474"/>
        <dbReference type="ChEBI" id="CHEBI:58282"/>
        <dbReference type="ChEBI" id="CHEBI:58469"/>
        <dbReference type="EC" id="3.1.3.57"/>
    </reaction>
    <physiologicalReaction direction="left-to-right" evidence="6">
        <dbReference type="Rhea" id="RHEA:15554"/>
    </physiologicalReaction>
</comment>
<dbReference type="InterPro" id="IPR000760">
    <property type="entry name" value="Inositol_monophosphatase-like"/>
</dbReference>
<dbReference type="PROSITE" id="PS00630">
    <property type="entry name" value="IMP_2"/>
    <property type="match status" value="1"/>
</dbReference>
<keyword evidence="10" id="KW-1185">Reference proteome</keyword>
<evidence type="ECO:0000256" key="3">
    <source>
        <dbReference type="ARBA" id="ARBA00022723"/>
    </source>
</evidence>
<comment type="caution">
    <text evidence="9">The sequence shown here is derived from an EMBL/GenBank/DDBJ whole genome shotgun (WGS) entry which is preliminary data.</text>
</comment>
<comment type="cofactor">
    <cofactor evidence="8">
        <name>Mg(2+)</name>
        <dbReference type="ChEBI" id="CHEBI:18420"/>
    </cofactor>
</comment>
<feature type="binding site" evidence="8">
    <location>
        <position position="156"/>
    </location>
    <ligand>
        <name>Mg(2+)</name>
        <dbReference type="ChEBI" id="CHEBI:18420"/>
        <label>1</label>
        <note>catalytic</note>
    </ligand>
</feature>
<dbReference type="InterPro" id="IPR020583">
    <property type="entry name" value="Inositol_monoP_metal-BS"/>
</dbReference>
<accession>A0A444UTW4</accession>
<evidence type="ECO:0000256" key="4">
    <source>
        <dbReference type="ARBA" id="ARBA00022842"/>
    </source>
</evidence>
<feature type="binding site" evidence="8">
    <location>
        <position position="155"/>
    </location>
    <ligand>
        <name>Mg(2+)</name>
        <dbReference type="ChEBI" id="CHEBI:18420"/>
        <label>1</label>
        <note>catalytic</note>
    </ligand>
</feature>
<evidence type="ECO:0000313" key="10">
    <source>
        <dbReference type="Proteomes" id="UP000289886"/>
    </source>
</evidence>
<feature type="binding site" evidence="8">
    <location>
        <position position="300"/>
    </location>
    <ligand>
        <name>Mg(2+)</name>
        <dbReference type="ChEBI" id="CHEBI:18420"/>
        <label>1</label>
        <note>catalytic</note>
    </ligand>
</feature>
<gene>
    <name evidence="9" type="ORF">EOD39_21000</name>
</gene>
<dbReference type="Pfam" id="PF00459">
    <property type="entry name" value="Inositol_P"/>
    <property type="match status" value="1"/>
</dbReference>
<keyword evidence="2" id="KW-0452">Lithium</keyword>
<dbReference type="Gene3D" id="3.30.540.10">
    <property type="entry name" value="Fructose-1,6-Bisphosphatase, subunit A, domain 1"/>
    <property type="match status" value="1"/>
</dbReference>
<dbReference type="Proteomes" id="UP000289886">
    <property type="component" value="Unassembled WGS sequence"/>
</dbReference>
<evidence type="ECO:0000256" key="5">
    <source>
        <dbReference type="ARBA" id="ARBA00044465"/>
    </source>
</evidence>
<comment type="similarity">
    <text evidence="1">Belongs to the inositol monophosphatase superfamily.</text>
</comment>
<reference evidence="9 10" key="1">
    <citation type="submission" date="2019-01" db="EMBL/GenBank/DDBJ databases">
        <title>Draft Genome and Complete Hox-Cluster Characterization of the Sterlet Sturgeon (Acipenser ruthenus).</title>
        <authorList>
            <person name="Wei Q."/>
        </authorList>
    </citation>
    <scope>NUCLEOTIDE SEQUENCE [LARGE SCALE GENOMIC DNA]</scope>
    <source>
        <strain evidence="9">WHYD16114868_AA</strain>
        <tissue evidence="9">Blood</tissue>
    </source>
</reference>
<dbReference type="GO" id="GO:0004441">
    <property type="term" value="F:inositol-1,4-bisphosphate 1-phosphatase activity"/>
    <property type="evidence" value="ECO:0007669"/>
    <property type="project" value="UniProtKB-EC"/>
</dbReference>
<protein>
    <recommendedName>
        <fullName evidence="7">inositol-1,4-bisphosphate 1-phosphatase</fullName>
        <ecNumber evidence="7">3.1.3.57</ecNumber>
    </recommendedName>
</protein>
<evidence type="ECO:0000256" key="7">
    <source>
        <dbReference type="ARBA" id="ARBA00044519"/>
    </source>
</evidence>
<dbReference type="EMBL" id="SCEB01008178">
    <property type="protein sequence ID" value="RXM91612.1"/>
    <property type="molecule type" value="Genomic_DNA"/>
</dbReference>
<dbReference type="PROSITE" id="PS00629">
    <property type="entry name" value="IMP_1"/>
    <property type="match status" value="1"/>
</dbReference>